<feature type="transmembrane region" description="Helical" evidence="1">
    <location>
        <begin position="279"/>
        <end position="297"/>
    </location>
</feature>
<gene>
    <name evidence="2" type="ORF">I206_07301</name>
    <name evidence="3" type="ORF">I206_106496</name>
</gene>
<feature type="transmembrane region" description="Helical" evidence="1">
    <location>
        <begin position="568"/>
        <end position="592"/>
    </location>
</feature>
<sequence length="598" mass="67466">MSLSERTPLLASLTAEAGPSHVVKSPTTKVEPDLTLEEEANQLISHLKSSSSTTSTSTTSACGQAELAIHLYALYLLNPLKDIKRISIRSRIADSEIGRRVRERLNDKIEDLLDHGCGYESHENEQVQENDDEDLQVTFWKRWKVKKGDDKWLNAVDLLVPPYITHTPSSFLSHPTVRYVLNNTWSYGSATTSTNNSLTASRWFRKIGRIVAPSRLHLLHLLSFLILYGLSLSIALFPKGKISPYDLENSGPKFSFKEVWWLICAGSSLLNSFRPSTPALQRVLLLPIYLTFLLSLFPSFHQISYSMLLLSIPTLTFSLVLPRAPSIPILVKGLLPLSILLRRILIRTIKSAGLIMPLVLGLFLLFSWSMNGDIFRGFYHFSQILLSSTSLPTTTDNVDRSSNWTFVEDISIEEEPIEVGISPFQARLMIFITLSILFIFSIILSAARATMIPRENWDEEIAKRWKGAIKEGDYWEKEYGLVVARQARQAFTSAVKQYKWETLTNDDRNRSSDSHAEEADGQLLENSGLEDYDLLKGPRLPSPLNLITLPLDLLVLITSQSFQYKVRYTIYLINISVAGLLCLPFHVVSGLVDRSFSV</sequence>
<evidence type="ECO:0000256" key="1">
    <source>
        <dbReference type="SAM" id="Phobius"/>
    </source>
</evidence>
<keyword evidence="1" id="KW-0812">Transmembrane</keyword>
<accession>A0A1B9HUG9</accession>
<reference evidence="3" key="4">
    <citation type="submission" date="2024-02" db="EMBL/GenBank/DDBJ databases">
        <title>Comparative genomics of Cryptococcus and Kwoniella reveals pathogenesis evolution and contrasting modes of karyotype evolution via chromosome fusion or intercentromeric recombination.</title>
        <authorList>
            <person name="Coelho M.A."/>
            <person name="David-Palma M."/>
            <person name="Shea T."/>
            <person name="Bowers K."/>
            <person name="McGinley-Smith S."/>
            <person name="Mohammad A.W."/>
            <person name="Gnirke A."/>
            <person name="Yurkov A.M."/>
            <person name="Nowrousian M."/>
            <person name="Sun S."/>
            <person name="Cuomo C.A."/>
            <person name="Heitman J."/>
        </authorList>
    </citation>
    <scope>NUCLEOTIDE SEQUENCE</scope>
    <source>
        <strain evidence="3">CBS 10737</strain>
    </source>
</reference>
<evidence type="ECO:0000313" key="3">
    <source>
        <dbReference type="EMBL" id="WWC72534.1"/>
    </source>
</evidence>
<feature type="transmembrane region" description="Helical" evidence="1">
    <location>
        <begin position="327"/>
        <end position="345"/>
    </location>
</feature>
<dbReference type="Proteomes" id="UP000094020">
    <property type="component" value="Chromosome 9"/>
</dbReference>
<dbReference type="AlphaFoldDB" id="A0A1B9HUG9"/>
<feature type="transmembrane region" description="Helical" evidence="1">
    <location>
        <begin position="352"/>
        <end position="370"/>
    </location>
</feature>
<dbReference type="OrthoDB" id="2565027at2759"/>
<dbReference type="RefSeq" id="XP_019008133.1">
    <property type="nucleotide sequence ID" value="XM_019158995.1"/>
</dbReference>
<evidence type="ECO:0000313" key="2">
    <source>
        <dbReference type="EMBL" id="OCF46914.1"/>
    </source>
</evidence>
<name>A0A1B9HUG9_9TREE</name>
<organism evidence="2">
    <name type="scientific">Kwoniella pini CBS 10737</name>
    <dbReference type="NCBI Taxonomy" id="1296096"/>
    <lineage>
        <taxon>Eukaryota</taxon>
        <taxon>Fungi</taxon>
        <taxon>Dikarya</taxon>
        <taxon>Basidiomycota</taxon>
        <taxon>Agaricomycotina</taxon>
        <taxon>Tremellomycetes</taxon>
        <taxon>Tremellales</taxon>
        <taxon>Cryptococcaceae</taxon>
        <taxon>Kwoniella</taxon>
    </lineage>
</organism>
<feature type="transmembrane region" description="Helical" evidence="1">
    <location>
        <begin position="216"/>
        <end position="237"/>
    </location>
</feature>
<keyword evidence="1" id="KW-1133">Transmembrane helix</keyword>
<protein>
    <submittedName>
        <fullName evidence="2">Uncharacterized protein</fullName>
    </submittedName>
</protein>
<dbReference type="GeneID" id="30175670"/>
<proteinExistence type="predicted"/>
<dbReference type="EMBL" id="CP144527">
    <property type="protein sequence ID" value="WWC72534.1"/>
    <property type="molecule type" value="Genomic_DNA"/>
</dbReference>
<reference evidence="3" key="2">
    <citation type="submission" date="2013-07" db="EMBL/GenBank/DDBJ databases">
        <authorList>
            <consortium name="The Broad Institute Genome Sequencing Platform"/>
            <person name="Cuomo C."/>
            <person name="Litvintseva A."/>
            <person name="Chen Y."/>
            <person name="Heitman J."/>
            <person name="Sun S."/>
            <person name="Springer D."/>
            <person name="Dromer F."/>
            <person name="Young S.K."/>
            <person name="Zeng Q."/>
            <person name="Gargeya S."/>
            <person name="Fitzgerald M."/>
            <person name="Abouelleil A."/>
            <person name="Alvarado L."/>
            <person name="Berlin A.M."/>
            <person name="Chapman S.B."/>
            <person name="Dewar J."/>
            <person name="Goldberg J."/>
            <person name="Griggs A."/>
            <person name="Gujja S."/>
            <person name="Hansen M."/>
            <person name="Howarth C."/>
            <person name="Imamovic A."/>
            <person name="Larimer J."/>
            <person name="McCowan C."/>
            <person name="Murphy C."/>
            <person name="Pearson M."/>
            <person name="Priest M."/>
            <person name="Roberts A."/>
            <person name="Saif S."/>
            <person name="Shea T."/>
            <person name="Sykes S."/>
            <person name="Wortman J."/>
            <person name="Nusbaum C."/>
            <person name="Birren B."/>
        </authorList>
    </citation>
    <scope>NUCLEOTIDE SEQUENCE</scope>
    <source>
        <strain evidence="3">CBS 10737</strain>
    </source>
</reference>
<reference evidence="2" key="3">
    <citation type="submission" date="2016-07" db="EMBL/GenBank/DDBJ databases">
        <title>Evolution of pathogenesis and genome organization in the Tremellales.</title>
        <authorList>
            <person name="Cuomo C."/>
            <person name="Litvintseva A."/>
            <person name="Heitman J."/>
            <person name="Chen Y."/>
            <person name="Sun S."/>
            <person name="Springer D."/>
            <person name="Dromer F."/>
            <person name="Young S."/>
            <person name="Zeng Q."/>
            <person name="Chapman S."/>
            <person name="Gujja S."/>
            <person name="Saif S."/>
            <person name="Birren B."/>
        </authorList>
    </citation>
    <scope>NUCLEOTIDE SEQUENCE</scope>
    <source>
        <strain evidence="2">CBS 10737</strain>
    </source>
</reference>
<keyword evidence="4" id="KW-1185">Reference proteome</keyword>
<dbReference type="EMBL" id="KI894015">
    <property type="protein sequence ID" value="OCF46914.1"/>
    <property type="molecule type" value="Genomic_DNA"/>
</dbReference>
<keyword evidence="1" id="KW-0472">Membrane</keyword>
<dbReference type="KEGG" id="kpin:30175670"/>
<feature type="transmembrane region" description="Helical" evidence="1">
    <location>
        <begin position="428"/>
        <end position="447"/>
    </location>
</feature>
<evidence type="ECO:0000313" key="4">
    <source>
        <dbReference type="Proteomes" id="UP000094020"/>
    </source>
</evidence>
<reference evidence="2" key="1">
    <citation type="submission" date="2013-07" db="EMBL/GenBank/DDBJ databases">
        <title>The Genome Sequence of Cryptococcus pinus CBS10737.</title>
        <authorList>
            <consortium name="The Broad Institute Genome Sequencing Platform"/>
            <person name="Cuomo C."/>
            <person name="Litvintseva A."/>
            <person name="Chen Y."/>
            <person name="Heitman J."/>
            <person name="Sun S."/>
            <person name="Springer D."/>
            <person name="Dromer F."/>
            <person name="Young S.K."/>
            <person name="Zeng Q."/>
            <person name="Gargeya S."/>
            <person name="Fitzgerald M."/>
            <person name="Abouelleil A."/>
            <person name="Alvarado L."/>
            <person name="Berlin A.M."/>
            <person name="Chapman S.B."/>
            <person name="Dewar J."/>
            <person name="Goldberg J."/>
            <person name="Griggs A."/>
            <person name="Gujja S."/>
            <person name="Hansen M."/>
            <person name="Howarth C."/>
            <person name="Imamovic A."/>
            <person name="Larimer J."/>
            <person name="McCowan C."/>
            <person name="Murphy C."/>
            <person name="Pearson M."/>
            <person name="Priest M."/>
            <person name="Roberts A."/>
            <person name="Saif S."/>
            <person name="Shea T."/>
            <person name="Sykes S."/>
            <person name="Wortman J."/>
            <person name="Nusbaum C."/>
            <person name="Birren B."/>
        </authorList>
    </citation>
    <scope>NUCLEOTIDE SEQUENCE [LARGE SCALE GENOMIC DNA]</scope>
    <source>
        <strain evidence="2">CBS 10737</strain>
    </source>
</reference>